<keyword evidence="1" id="KW-0812">Transmembrane</keyword>
<proteinExistence type="predicted"/>
<evidence type="ECO:0000256" key="1">
    <source>
        <dbReference type="SAM" id="Phobius"/>
    </source>
</evidence>
<organism evidence="4 5">
    <name type="scientific">Mucilaginibacter sabulilitoris</name>
    <dbReference type="NCBI Taxonomy" id="1173583"/>
    <lineage>
        <taxon>Bacteria</taxon>
        <taxon>Pseudomonadati</taxon>
        <taxon>Bacteroidota</taxon>
        <taxon>Sphingobacteriia</taxon>
        <taxon>Sphingobacteriales</taxon>
        <taxon>Sphingobacteriaceae</taxon>
        <taxon>Mucilaginibacter</taxon>
    </lineage>
</organism>
<dbReference type="RefSeq" id="WP_321562347.1">
    <property type="nucleotide sequence ID" value="NZ_CP139558.1"/>
</dbReference>
<feature type="domain" description="Protein FecR C-terminal" evidence="3">
    <location>
        <begin position="321"/>
        <end position="389"/>
    </location>
</feature>
<keyword evidence="1" id="KW-0472">Membrane</keyword>
<dbReference type="PANTHER" id="PTHR30273">
    <property type="entry name" value="PERIPLASMIC SIGNAL SENSOR AND SIGMA FACTOR ACTIVATOR FECR-RELATED"/>
    <property type="match status" value="1"/>
</dbReference>
<dbReference type="InterPro" id="IPR006860">
    <property type="entry name" value="FecR"/>
</dbReference>
<feature type="domain" description="FecR protein" evidence="2">
    <location>
        <begin position="184"/>
        <end position="279"/>
    </location>
</feature>
<dbReference type="InterPro" id="IPR012373">
    <property type="entry name" value="Ferrdict_sens_TM"/>
</dbReference>
<dbReference type="Pfam" id="PF16344">
    <property type="entry name" value="FecR_C"/>
    <property type="match status" value="1"/>
</dbReference>
<sequence length="391" mass="43810">MTNKRLDFLFQRFLHREVTAAEKEELMDLVADDRNEQQVNVLLEESWNKHDFSGNFLTAEESDQLLTDITMAKEPAAMVRPIKIWYRYAVAASLIIFLSVGAYLLTYRGSKDQVMKQPVASLEKGINKAILTLANGKKIDLNGAKSGELVKEAGLKIYKDKQGRLTYVVQGGDSDATQSVSYNTTETPRGGQWHLILADGTNVWLNAASSIRYPIRFAGGERNVELSGEAYFEVAKNKDMPFIVKTDYTTIKVLGTHFNVNAYGGGAETKTTLLEGTVQTANSSSTMLLKPGQQSITKNSTSDIQVKNVNTYESVAWKNGYFIFHNDNIKTIMDQLVRWYDIDVSYQGDVMQKSFDGTYSNSKDITELLNALEQTGTIHFKMKGRRVVVMP</sequence>
<gene>
    <name evidence="4" type="ORF">SNE25_28155</name>
</gene>
<protein>
    <submittedName>
        <fullName evidence="4">FecR family protein</fullName>
    </submittedName>
</protein>
<dbReference type="PANTHER" id="PTHR30273:SF2">
    <property type="entry name" value="PROTEIN FECR"/>
    <property type="match status" value="1"/>
</dbReference>
<dbReference type="Gene3D" id="2.60.120.1440">
    <property type="match status" value="1"/>
</dbReference>
<evidence type="ECO:0000313" key="5">
    <source>
        <dbReference type="Proteomes" id="UP001324380"/>
    </source>
</evidence>
<keyword evidence="5" id="KW-1185">Reference proteome</keyword>
<evidence type="ECO:0000259" key="3">
    <source>
        <dbReference type="Pfam" id="PF16344"/>
    </source>
</evidence>
<dbReference type="EMBL" id="CP139558">
    <property type="protein sequence ID" value="WPU93197.1"/>
    <property type="molecule type" value="Genomic_DNA"/>
</dbReference>
<feature type="transmembrane region" description="Helical" evidence="1">
    <location>
        <begin position="85"/>
        <end position="106"/>
    </location>
</feature>
<dbReference type="Proteomes" id="UP001324380">
    <property type="component" value="Chromosome"/>
</dbReference>
<accession>A0ABZ0TJ83</accession>
<keyword evidence="1" id="KW-1133">Transmembrane helix</keyword>
<evidence type="ECO:0000313" key="4">
    <source>
        <dbReference type="EMBL" id="WPU93197.1"/>
    </source>
</evidence>
<evidence type="ECO:0000259" key="2">
    <source>
        <dbReference type="Pfam" id="PF04773"/>
    </source>
</evidence>
<name>A0ABZ0TJ83_9SPHI</name>
<dbReference type="Pfam" id="PF04773">
    <property type="entry name" value="FecR"/>
    <property type="match status" value="1"/>
</dbReference>
<dbReference type="Gene3D" id="3.55.50.30">
    <property type="match status" value="1"/>
</dbReference>
<reference evidence="4 5" key="1">
    <citation type="submission" date="2023-11" db="EMBL/GenBank/DDBJ databases">
        <title>Analysis of the Genomes of Mucilaginibacter gossypii cycad 4 and M. sabulilitoris SNA2: microbes with the potential for plant growth promotion.</title>
        <authorList>
            <person name="Hirsch A.M."/>
            <person name="Humm E."/>
            <person name="Rubbi M."/>
            <person name="Del Vecchio G."/>
            <person name="Ha S.M."/>
            <person name="Pellegrini M."/>
            <person name="Gunsalus R.P."/>
        </authorList>
    </citation>
    <scope>NUCLEOTIDE SEQUENCE [LARGE SCALE GENOMIC DNA]</scope>
    <source>
        <strain evidence="4 5">SNA2</strain>
    </source>
</reference>
<dbReference type="InterPro" id="IPR032508">
    <property type="entry name" value="FecR_C"/>
</dbReference>